<dbReference type="PROSITE" id="PS50011">
    <property type="entry name" value="PROTEIN_KINASE_DOM"/>
    <property type="match status" value="1"/>
</dbReference>
<organism evidence="9 10">
    <name type="scientific">Eiseniibacteriota bacterium</name>
    <dbReference type="NCBI Taxonomy" id="2212470"/>
    <lineage>
        <taxon>Bacteria</taxon>
        <taxon>Candidatus Eiseniibacteriota</taxon>
    </lineage>
</organism>
<feature type="binding site" evidence="5">
    <location>
        <position position="112"/>
    </location>
    <ligand>
        <name>ATP</name>
        <dbReference type="ChEBI" id="CHEBI:30616"/>
    </ligand>
</feature>
<evidence type="ECO:0000256" key="2">
    <source>
        <dbReference type="ARBA" id="ARBA00022741"/>
    </source>
</evidence>
<evidence type="ECO:0000256" key="1">
    <source>
        <dbReference type="ARBA" id="ARBA00022679"/>
    </source>
</evidence>
<dbReference type="Gene3D" id="3.30.200.20">
    <property type="entry name" value="Phosphorylase Kinase, domain 1"/>
    <property type="match status" value="1"/>
</dbReference>
<dbReference type="AlphaFoldDB" id="A0A956M2Q7"/>
<dbReference type="SMART" id="SM00220">
    <property type="entry name" value="S_TKc"/>
    <property type="match status" value="1"/>
</dbReference>
<dbReference type="InterPro" id="IPR011009">
    <property type="entry name" value="Kinase-like_dom_sf"/>
</dbReference>
<dbReference type="PANTHER" id="PTHR43289">
    <property type="entry name" value="MITOGEN-ACTIVATED PROTEIN KINASE KINASE KINASE 20-RELATED"/>
    <property type="match status" value="1"/>
</dbReference>
<dbReference type="Gene3D" id="1.10.510.10">
    <property type="entry name" value="Transferase(Phosphotransferase) domain 1"/>
    <property type="match status" value="1"/>
</dbReference>
<dbReference type="GO" id="GO:0005524">
    <property type="term" value="F:ATP binding"/>
    <property type="evidence" value="ECO:0007669"/>
    <property type="project" value="UniProtKB-UniRule"/>
</dbReference>
<evidence type="ECO:0000256" key="3">
    <source>
        <dbReference type="ARBA" id="ARBA00022777"/>
    </source>
</evidence>
<dbReference type="Pfam" id="PF00069">
    <property type="entry name" value="Pkinase"/>
    <property type="match status" value="1"/>
</dbReference>
<dbReference type="InterPro" id="IPR017441">
    <property type="entry name" value="Protein_kinase_ATP_BS"/>
</dbReference>
<feature type="domain" description="Protein kinase" evidence="8">
    <location>
        <begin position="82"/>
        <end position="391"/>
    </location>
</feature>
<sequence>MDHLPDKLLDLLLELRDLPREQQEQRLSELEDATEREAIRERLEFDRKYEGVLKFPPPFRDGSHPVRPGSPPFPVPGRIGRYELLELLGQGGMGAVYRARTQELRQLERAIKVLCPPSGVAPDATRWVASARANLSEEAEALAQVTSPNVAAIIDFDYHEGIPFLVMELVEGRTLTEHVNKNGLGGRARLLLARGIAKGLVDVHAKSIVHRDLKPSNVMVGSDGVPRLLDFGIASLVEASSEAQVDGARPVAAVAPTGDGGSGREFPEGRARADQIQGSARSLGLFQVVGTPGYIPPELERAGARATPRSDIWTFGRILEDLFPPATRSDARSPRPEAWPNSPIAPIPAGSELPAWCRHRLEGLTRQCLERNPGKRPATMDVVLRELDRVLGLSSIGDVVPRLLWVAAAIVAVIVIWFGLHVWWKALQVPTNVYTQDKSVILEFAKFTRTFSIPDSIDARLGKEAWILHPTPDRQNWLIGSWSGADKRAESHVFVWNKKGRVLAVIDPVGDSPYQIDEGNPRAWVTDTWIGTFLPPDQNHPELILLDYANWVTGIFRAYELTQDSVTEICRLYHAGHINDRLRFARSWNGEKRQIWLMGAEASGSLKEAARVRGESSSFLACFDFPFRGTSVFPPWTEFDPSFHLGGPEPYTPAAPELYFVARCVTLLNGKLEWKTSRAFEVDQFFHAEPGNMDILLSNTLRIELRQPDPDGPLRMDSNSGDAELLTILHRQALDAGLDADSLVHEFVVDSMLTLGAARPGLEITGPIRDLRSQLPAAVDSYSPASR</sequence>
<dbReference type="PROSITE" id="PS00108">
    <property type="entry name" value="PROTEIN_KINASE_ST"/>
    <property type="match status" value="1"/>
</dbReference>
<evidence type="ECO:0000256" key="7">
    <source>
        <dbReference type="SAM" id="Phobius"/>
    </source>
</evidence>
<evidence type="ECO:0000313" key="10">
    <source>
        <dbReference type="Proteomes" id="UP000697710"/>
    </source>
</evidence>
<keyword evidence="1" id="KW-0808">Transferase</keyword>
<keyword evidence="7" id="KW-0812">Transmembrane</keyword>
<gene>
    <name evidence="9" type="ORF">KC729_13835</name>
</gene>
<dbReference type="PROSITE" id="PS00107">
    <property type="entry name" value="PROTEIN_KINASE_ATP"/>
    <property type="match status" value="1"/>
</dbReference>
<feature type="transmembrane region" description="Helical" evidence="7">
    <location>
        <begin position="403"/>
        <end position="424"/>
    </location>
</feature>
<accession>A0A956M2Q7</accession>
<evidence type="ECO:0000256" key="5">
    <source>
        <dbReference type="PROSITE-ProRule" id="PRU10141"/>
    </source>
</evidence>
<dbReference type="InterPro" id="IPR000719">
    <property type="entry name" value="Prot_kinase_dom"/>
</dbReference>
<evidence type="ECO:0000256" key="4">
    <source>
        <dbReference type="ARBA" id="ARBA00022840"/>
    </source>
</evidence>
<evidence type="ECO:0000259" key="8">
    <source>
        <dbReference type="PROSITE" id="PS50011"/>
    </source>
</evidence>
<dbReference type="GO" id="GO:0004674">
    <property type="term" value="F:protein serine/threonine kinase activity"/>
    <property type="evidence" value="ECO:0007669"/>
    <property type="project" value="UniProtKB-KW"/>
</dbReference>
<evidence type="ECO:0000256" key="6">
    <source>
        <dbReference type="SAM" id="MobiDB-lite"/>
    </source>
</evidence>
<dbReference type="InterPro" id="IPR008271">
    <property type="entry name" value="Ser/Thr_kinase_AS"/>
</dbReference>
<keyword evidence="7" id="KW-1133">Transmembrane helix</keyword>
<dbReference type="PANTHER" id="PTHR43289:SF34">
    <property type="entry name" value="SERINE_THREONINE-PROTEIN KINASE YBDM-RELATED"/>
    <property type="match status" value="1"/>
</dbReference>
<protein>
    <submittedName>
        <fullName evidence="9">Serine/threonine protein kinase</fullName>
    </submittedName>
</protein>
<reference evidence="9" key="1">
    <citation type="submission" date="2020-04" db="EMBL/GenBank/DDBJ databases">
        <authorList>
            <person name="Zhang T."/>
        </authorList>
    </citation>
    <scope>NUCLEOTIDE SEQUENCE</scope>
    <source>
        <strain evidence="9">HKST-UBA01</strain>
    </source>
</reference>
<keyword evidence="7" id="KW-0472">Membrane</keyword>
<dbReference type="CDD" id="cd14014">
    <property type="entry name" value="STKc_PknB_like"/>
    <property type="match status" value="1"/>
</dbReference>
<dbReference type="Proteomes" id="UP000697710">
    <property type="component" value="Unassembled WGS sequence"/>
</dbReference>
<dbReference type="EMBL" id="JAGQHR010000470">
    <property type="protein sequence ID" value="MCA9728766.1"/>
    <property type="molecule type" value="Genomic_DNA"/>
</dbReference>
<reference evidence="9" key="2">
    <citation type="journal article" date="2021" name="Microbiome">
        <title>Successional dynamics and alternative stable states in a saline activated sludge microbial community over 9 years.</title>
        <authorList>
            <person name="Wang Y."/>
            <person name="Ye J."/>
            <person name="Ju F."/>
            <person name="Liu L."/>
            <person name="Boyd J.A."/>
            <person name="Deng Y."/>
            <person name="Parks D.H."/>
            <person name="Jiang X."/>
            <person name="Yin X."/>
            <person name="Woodcroft B.J."/>
            <person name="Tyson G.W."/>
            <person name="Hugenholtz P."/>
            <person name="Polz M.F."/>
            <person name="Zhang T."/>
        </authorList>
    </citation>
    <scope>NUCLEOTIDE SEQUENCE</scope>
    <source>
        <strain evidence="9">HKST-UBA01</strain>
    </source>
</reference>
<comment type="caution">
    <text evidence="9">The sequence shown here is derived from an EMBL/GenBank/DDBJ whole genome shotgun (WGS) entry which is preliminary data.</text>
</comment>
<keyword evidence="9" id="KW-0723">Serine/threonine-protein kinase</keyword>
<keyword evidence="2 5" id="KW-0547">Nucleotide-binding</keyword>
<keyword evidence="4 5" id="KW-0067">ATP-binding</keyword>
<evidence type="ECO:0000313" key="9">
    <source>
        <dbReference type="EMBL" id="MCA9728766.1"/>
    </source>
</evidence>
<feature type="region of interest" description="Disordered" evidence="6">
    <location>
        <begin position="326"/>
        <end position="346"/>
    </location>
</feature>
<proteinExistence type="predicted"/>
<name>A0A956M2Q7_UNCEI</name>
<dbReference type="SUPFAM" id="SSF56112">
    <property type="entry name" value="Protein kinase-like (PK-like)"/>
    <property type="match status" value="1"/>
</dbReference>
<keyword evidence="3 9" id="KW-0418">Kinase</keyword>